<accession>A0A7X6IA31</accession>
<proteinExistence type="inferred from homology"/>
<dbReference type="SUPFAM" id="SSF48019">
    <property type="entry name" value="post-AAA+ oligomerization domain-like"/>
    <property type="match status" value="1"/>
</dbReference>
<comment type="similarity">
    <text evidence="1 11">Belongs to the DnaX/STICHEL family.</text>
</comment>
<dbReference type="GO" id="GO:0003677">
    <property type="term" value="F:DNA binding"/>
    <property type="evidence" value="ECO:0007669"/>
    <property type="project" value="InterPro"/>
</dbReference>
<dbReference type="InterPro" id="IPR027417">
    <property type="entry name" value="P-loop_NTPase"/>
</dbReference>
<dbReference type="GO" id="GO:0003887">
    <property type="term" value="F:DNA-directed DNA polymerase activity"/>
    <property type="evidence" value="ECO:0007669"/>
    <property type="project" value="UniProtKB-KW"/>
</dbReference>
<dbReference type="InterPro" id="IPR050238">
    <property type="entry name" value="DNA_Rep/Repair_Clamp_Loader"/>
</dbReference>
<dbReference type="CDD" id="cd18137">
    <property type="entry name" value="HLD_clamp_pol_III_gamma_tau"/>
    <property type="match status" value="1"/>
</dbReference>
<name>A0A7X6IA31_9BACT</name>
<keyword evidence="7" id="KW-0862">Zinc</keyword>
<keyword evidence="6 11" id="KW-0547">Nucleotide-binding</keyword>
<evidence type="ECO:0000256" key="9">
    <source>
        <dbReference type="ARBA" id="ARBA00022932"/>
    </source>
</evidence>
<keyword evidence="4 11" id="KW-0235">DNA replication</keyword>
<reference evidence="14 15" key="1">
    <citation type="journal article" date="2020" name="Nature">
        <title>Bacterial chemolithoautotrophy via manganese oxidation.</title>
        <authorList>
            <person name="Yu H."/>
            <person name="Leadbetter J.R."/>
        </authorList>
    </citation>
    <scope>NUCLEOTIDE SEQUENCE [LARGE SCALE GENOMIC DNA]</scope>
    <source>
        <strain evidence="14 15">Mn-1</strain>
    </source>
</reference>
<dbReference type="CDD" id="cd00009">
    <property type="entry name" value="AAA"/>
    <property type="match status" value="1"/>
</dbReference>
<dbReference type="Gene3D" id="1.20.272.10">
    <property type="match status" value="1"/>
</dbReference>
<comment type="function">
    <text evidence="11">DNA polymerase III is a complex, multichain enzyme responsible for most of the replicative synthesis in bacteria. This DNA polymerase also exhibits 3' to 5' exonuclease activity.</text>
</comment>
<dbReference type="InterPro" id="IPR012763">
    <property type="entry name" value="DNA_pol_III_sug/sutau_N"/>
</dbReference>
<dbReference type="Proteomes" id="UP000534783">
    <property type="component" value="Unassembled WGS sequence"/>
</dbReference>
<dbReference type="InterPro" id="IPR001270">
    <property type="entry name" value="ClpA/B"/>
</dbReference>
<dbReference type="InterPro" id="IPR003593">
    <property type="entry name" value="AAA+_ATPase"/>
</dbReference>
<evidence type="ECO:0000313" key="15">
    <source>
        <dbReference type="Proteomes" id="UP000534783"/>
    </source>
</evidence>
<dbReference type="InterPro" id="IPR022754">
    <property type="entry name" value="DNA_pol_III_gamma-3"/>
</dbReference>
<dbReference type="AlphaFoldDB" id="A0A7X6IA31"/>
<dbReference type="FunFam" id="3.40.50.300:FF:000014">
    <property type="entry name" value="DNA polymerase III subunit gamma/tau"/>
    <property type="match status" value="1"/>
</dbReference>
<dbReference type="EMBL" id="VTOW01000001">
    <property type="protein sequence ID" value="NKE69939.1"/>
    <property type="molecule type" value="Genomic_DNA"/>
</dbReference>
<keyword evidence="3 11" id="KW-0548">Nucleotidyltransferase</keyword>
<comment type="catalytic activity">
    <reaction evidence="10 11">
        <text>DNA(n) + a 2'-deoxyribonucleoside 5'-triphosphate = DNA(n+1) + diphosphate</text>
        <dbReference type="Rhea" id="RHEA:22508"/>
        <dbReference type="Rhea" id="RHEA-COMP:17339"/>
        <dbReference type="Rhea" id="RHEA-COMP:17340"/>
        <dbReference type="ChEBI" id="CHEBI:33019"/>
        <dbReference type="ChEBI" id="CHEBI:61560"/>
        <dbReference type="ChEBI" id="CHEBI:173112"/>
        <dbReference type="EC" id="2.7.7.7"/>
    </reaction>
</comment>
<evidence type="ECO:0000256" key="11">
    <source>
        <dbReference type="RuleBase" id="RU364063"/>
    </source>
</evidence>
<dbReference type="FunFam" id="1.10.8.60:FF:000013">
    <property type="entry name" value="DNA polymerase III subunit gamma/tau"/>
    <property type="match status" value="1"/>
</dbReference>
<keyword evidence="15" id="KW-1185">Reference proteome</keyword>
<evidence type="ECO:0000256" key="5">
    <source>
        <dbReference type="ARBA" id="ARBA00022723"/>
    </source>
</evidence>
<evidence type="ECO:0000256" key="2">
    <source>
        <dbReference type="ARBA" id="ARBA00022679"/>
    </source>
</evidence>
<dbReference type="Pfam" id="PF22608">
    <property type="entry name" value="DNAX_ATPase_lid"/>
    <property type="match status" value="1"/>
</dbReference>
<feature type="region of interest" description="Disordered" evidence="12">
    <location>
        <begin position="383"/>
        <end position="424"/>
    </location>
</feature>
<evidence type="ECO:0000256" key="6">
    <source>
        <dbReference type="ARBA" id="ARBA00022741"/>
    </source>
</evidence>
<evidence type="ECO:0000256" key="8">
    <source>
        <dbReference type="ARBA" id="ARBA00022840"/>
    </source>
</evidence>
<evidence type="ECO:0000256" key="10">
    <source>
        <dbReference type="ARBA" id="ARBA00049244"/>
    </source>
</evidence>
<dbReference type="Gene3D" id="1.10.8.60">
    <property type="match status" value="1"/>
</dbReference>
<comment type="subunit">
    <text evidence="11">DNA polymerase III contains a core (composed of alpha, epsilon and theta chains) that associates with a tau subunit. This core dimerizes to form the POLIII' complex. PolIII' associates with the gamma complex (composed of gamma, delta, delta', psi and chi chains) and with the beta chain to form the complete DNA polymerase III complex.</text>
</comment>
<keyword evidence="5" id="KW-0479">Metal-binding</keyword>
<evidence type="ECO:0000259" key="13">
    <source>
        <dbReference type="SMART" id="SM00382"/>
    </source>
</evidence>
<evidence type="ECO:0000313" key="14">
    <source>
        <dbReference type="EMBL" id="NKE69939.1"/>
    </source>
</evidence>
<dbReference type="EC" id="2.7.7.7" evidence="11"/>
<comment type="caution">
    <text evidence="14">The sequence shown here is derived from an EMBL/GenBank/DDBJ whole genome shotgun (WGS) entry which is preliminary data.</text>
</comment>
<dbReference type="SMART" id="SM00382">
    <property type="entry name" value="AAA"/>
    <property type="match status" value="1"/>
</dbReference>
<dbReference type="Gene3D" id="3.40.50.300">
    <property type="entry name" value="P-loop containing nucleotide triphosphate hydrolases"/>
    <property type="match status" value="1"/>
</dbReference>
<keyword evidence="8 11" id="KW-0067">ATP-binding</keyword>
<evidence type="ECO:0000256" key="4">
    <source>
        <dbReference type="ARBA" id="ARBA00022705"/>
    </source>
</evidence>
<dbReference type="PANTHER" id="PTHR11669:SF0">
    <property type="entry name" value="PROTEIN STICHEL-LIKE 2"/>
    <property type="match status" value="1"/>
</dbReference>
<dbReference type="NCBIfam" id="NF004046">
    <property type="entry name" value="PRK05563.1"/>
    <property type="match status" value="1"/>
</dbReference>
<dbReference type="InterPro" id="IPR045085">
    <property type="entry name" value="HLD_clamp_pol_III_gamma_tau"/>
</dbReference>
<feature type="domain" description="AAA+ ATPase" evidence="13">
    <location>
        <begin position="39"/>
        <end position="181"/>
    </location>
</feature>
<dbReference type="NCBIfam" id="TIGR02397">
    <property type="entry name" value="dnaX_nterm"/>
    <property type="match status" value="1"/>
</dbReference>
<dbReference type="GO" id="GO:0006261">
    <property type="term" value="P:DNA-templated DNA replication"/>
    <property type="evidence" value="ECO:0007669"/>
    <property type="project" value="TreeGrafter"/>
</dbReference>
<dbReference type="InterPro" id="IPR008921">
    <property type="entry name" value="DNA_pol3_clamp-load_cplx_C"/>
</dbReference>
<evidence type="ECO:0000256" key="7">
    <source>
        <dbReference type="ARBA" id="ARBA00022833"/>
    </source>
</evidence>
<keyword evidence="9 11" id="KW-0239">DNA-directed DNA polymerase</keyword>
<dbReference type="RefSeq" id="WP_168058217.1">
    <property type="nucleotide sequence ID" value="NZ_VTOW01000001.1"/>
</dbReference>
<dbReference type="PRINTS" id="PR00300">
    <property type="entry name" value="CLPPROTEASEA"/>
</dbReference>
<dbReference type="GO" id="GO:0046872">
    <property type="term" value="F:metal ion binding"/>
    <property type="evidence" value="ECO:0007669"/>
    <property type="project" value="UniProtKB-KW"/>
</dbReference>
<protein>
    <recommendedName>
        <fullName evidence="11">DNA polymerase III subunit gamma/tau</fullName>
        <ecNumber evidence="11">2.7.7.7</ecNumber>
    </recommendedName>
</protein>
<dbReference type="GO" id="GO:0005524">
    <property type="term" value="F:ATP binding"/>
    <property type="evidence" value="ECO:0007669"/>
    <property type="project" value="UniProtKB-KW"/>
</dbReference>
<dbReference type="Pfam" id="PF13177">
    <property type="entry name" value="DNA_pol3_delta2"/>
    <property type="match status" value="1"/>
</dbReference>
<dbReference type="PANTHER" id="PTHR11669">
    <property type="entry name" value="REPLICATION FACTOR C / DNA POLYMERASE III GAMMA-TAU SUBUNIT"/>
    <property type="match status" value="1"/>
</dbReference>
<dbReference type="SUPFAM" id="SSF52540">
    <property type="entry name" value="P-loop containing nucleoside triphosphate hydrolases"/>
    <property type="match status" value="1"/>
</dbReference>
<dbReference type="Pfam" id="PF12169">
    <property type="entry name" value="DNA_pol3_gamma3"/>
    <property type="match status" value="1"/>
</dbReference>
<evidence type="ECO:0000256" key="12">
    <source>
        <dbReference type="SAM" id="MobiDB-lite"/>
    </source>
</evidence>
<organism evidence="14 15">
    <name type="scientific">Candidatus Manganitrophus noduliformans</name>
    <dbReference type="NCBI Taxonomy" id="2606439"/>
    <lineage>
        <taxon>Bacteria</taxon>
        <taxon>Pseudomonadati</taxon>
        <taxon>Nitrospirota</taxon>
        <taxon>Nitrospiria</taxon>
        <taxon>Candidatus Troglogloeales</taxon>
        <taxon>Candidatus Manganitrophaceae</taxon>
        <taxon>Candidatus Manganitrophus</taxon>
    </lineage>
</organism>
<evidence type="ECO:0000256" key="3">
    <source>
        <dbReference type="ARBA" id="ARBA00022695"/>
    </source>
</evidence>
<keyword evidence="2 11" id="KW-0808">Transferase</keyword>
<dbReference type="GO" id="GO:0009360">
    <property type="term" value="C:DNA polymerase III complex"/>
    <property type="evidence" value="ECO:0007669"/>
    <property type="project" value="InterPro"/>
</dbReference>
<evidence type="ECO:0000256" key="1">
    <source>
        <dbReference type="ARBA" id="ARBA00006360"/>
    </source>
</evidence>
<gene>
    <name evidence="11 14" type="primary">dnaX</name>
    <name evidence="14" type="ORF">MNODULE_04180</name>
</gene>
<sequence>MASDYQVSARKWRPQTFEEVIGQRHVATTLINAVSRGKVAQAYLFSGIRGVGKTTMARLLAKALNCATPQGASPCNQCDSCREITEGRSVDVVEIDGASNTGVDDVRELREKVKYLPLRGKLKIYIIDEVHMLSNAAFNALLKTLEEPPLHLVFIFATTESHKIPATILSRCQHFVFRRISRQEIIAQLQRVADERKVRFAERGLVLIAKAAEGSMRDALSLLDQAISYGGQEVSEEDLFTLLGRMGEARFHSLVRAIHDRNASAALGLAREIADQGYDLRQFLADWLEHLRHLIVARNVEGAEAWIDLPKEEIDEIRAEAALFTDEELQRLFSLFARLQGEIRTAPHPHLLFEVALMKGISLAHLQPVEKILERLETLGGGGSPAPPVNVVPSKVPEKGAPASPSIQRAQEVPRPASSPTPSDKKKVWLQVISEIKEKRPSLGSFLEQGTLLEITEQRVKIGYSESFLIPLIQKEENQKLMSALFKTHFQREMALELVDLHGAAVSSPPSGKDTTQHLPTPHPFVQEALRVLGGEVIETKQGKIF</sequence>